<protein>
    <submittedName>
        <fullName evidence="1">Uncharacterized protein</fullName>
    </submittedName>
</protein>
<gene>
    <name evidence="1" type="ORF">DB44_EC00390</name>
</gene>
<name>A0A0C1H8Q9_9BACT</name>
<organism evidence="1 2">
    <name type="scientific">Candidatus Protochlamydia amoebophila</name>
    <dbReference type="NCBI Taxonomy" id="362787"/>
    <lineage>
        <taxon>Bacteria</taxon>
        <taxon>Pseudomonadati</taxon>
        <taxon>Chlamydiota</taxon>
        <taxon>Chlamydiia</taxon>
        <taxon>Parachlamydiales</taxon>
        <taxon>Parachlamydiaceae</taxon>
        <taxon>Candidatus Protochlamydia</taxon>
    </lineage>
</organism>
<evidence type="ECO:0000313" key="2">
    <source>
        <dbReference type="Proteomes" id="UP000031465"/>
    </source>
</evidence>
<sequence>MSIYLEFYMSLEQKMEEKFHSTQVKMKEISVGMGKLESEYQKLLKDLGLSSEEVHEFASNPSNYSAPIWEQLQNEKKQLDEKLNLNLNNVRDPLKVKKAFSDHATIQSHWIYVR</sequence>
<reference evidence="1 2" key="1">
    <citation type="journal article" date="2014" name="Mol. Biol. Evol.">
        <title>Massive expansion of Ubiquitination-related gene families within the Chlamydiae.</title>
        <authorList>
            <person name="Domman D."/>
            <person name="Collingro A."/>
            <person name="Lagkouvardos I."/>
            <person name="Gehre L."/>
            <person name="Weinmaier T."/>
            <person name="Rattei T."/>
            <person name="Subtil A."/>
            <person name="Horn M."/>
        </authorList>
    </citation>
    <scope>NUCLEOTIDE SEQUENCE [LARGE SCALE GENOMIC DNA]</scope>
    <source>
        <strain evidence="1 2">EI2</strain>
    </source>
</reference>
<dbReference type="AlphaFoldDB" id="A0A0C1H8Q9"/>
<accession>A0A0C1H8Q9</accession>
<proteinExistence type="predicted"/>
<dbReference type="PATRIC" id="fig|362787.3.peg.1604"/>
<comment type="caution">
    <text evidence="1">The sequence shown here is derived from an EMBL/GenBank/DDBJ whole genome shotgun (WGS) entry which is preliminary data.</text>
</comment>
<evidence type="ECO:0000313" key="1">
    <source>
        <dbReference type="EMBL" id="KIC71263.1"/>
    </source>
</evidence>
<dbReference type="Proteomes" id="UP000031465">
    <property type="component" value="Unassembled WGS sequence"/>
</dbReference>
<dbReference type="EMBL" id="JSAN01000101">
    <property type="protein sequence ID" value="KIC71263.1"/>
    <property type="molecule type" value="Genomic_DNA"/>
</dbReference>